<dbReference type="OrthoDB" id="9854422at2"/>
<sequence length="302" mass="34402">MKKKLVDIFLKKSEMTATASVNGETHDLSMSIGGDNSHEEPMKPFKEQQYYYFCHVIDKVVNGEKYALTVVSKFDMKRYFEFLNPRDNDTMYRLVDISSVGLDGNGTIICGWHNRLTIDEVKMIGGGIIDDALNTRIYFEHKTKSDETYNAKPQNLDNIICDNLLVCEKNVTIDLGSDFSEHINEIAKFTREKDTTYPFARINEKIAKFDNSRTAIGILSNFIPVSKTYKLATTTINFIAEVIGGSSLVLPATDLYDLRGPVKISAVTTDIYESDIGQNSKRYYYKKEKQSNKKSDNVKIYY</sequence>
<accession>E6X5K0</accession>
<dbReference type="EMBL" id="CP002453">
    <property type="protein sequence ID" value="ADV50555.1"/>
    <property type="molecule type" value="Genomic_DNA"/>
</dbReference>
<dbReference type="AlphaFoldDB" id="E6X5K0"/>
<organism evidence="1 2">
    <name type="scientific">Cellulophaga algicola (strain DSM 14237 / IC166 / ACAM 630)</name>
    <dbReference type="NCBI Taxonomy" id="688270"/>
    <lineage>
        <taxon>Bacteria</taxon>
        <taxon>Pseudomonadati</taxon>
        <taxon>Bacteroidota</taxon>
        <taxon>Flavobacteriia</taxon>
        <taxon>Flavobacteriales</taxon>
        <taxon>Flavobacteriaceae</taxon>
        <taxon>Cellulophaga</taxon>
    </lineage>
</organism>
<keyword evidence="2" id="KW-1185">Reference proteome</keyword>
<protein>
    <submittedName>
        <fullName evidence="1">Uncharacterized protein</fullName>
    </submittedName>
</protein>
<dbReference type="STRING" id="688270.Celal_3289"/>
<reference evidence="1 2" key="1">
    <citation type="journal article" date="2010" name="Stand. Genomic Sci.">
        <title>Complete genome sequence of Cellulophaga algicola type strain (IC166).</title>
        <authorList>
            <person name="Abt B."/>
            <person name="Lu M."/>
            <person name="Misra M."/>
            <person name="Han C."/>
            <person name="Nolan M."/>
            <person name="Lucas S."/>
            <person name="Hammon N."/>
            <person name="Deshpande S."/>
            <person name="Cheng J.F."/>
            <person name="Tapia R."/>
            <person name="Goodwin L."/>
            <person name="Pitluck S."/>
            <person name="Liolios K."/>
            <person name="Pagani I."/>
            <person name="Ivanova N."/>
            <person name="Mavromatis K."/>
            <person name="Ovchinikova G."/>
            <person name="Pati A."/>
            <person name="Chen A."/>
            <person name="Palaniappan K."/>
            <person name="Land M."/>
            <person name="Hauser L."/>
            <person name="Chang Y.J."/>
            <person name="Jeffries C.D."/>
            <person name="Detter J.C."/>
            <person name="Brambilla E."/>
            <person name="Rohde M."/>
            <person name="Tindall B.J."/>
            <person name="Goker M."/>
            <person name="Woyke T."/>
            <person name="Bristow J."/>
            <person name="Eisen J.A."/>
            <person name="Markowitz V."/>
            <person name="Hugenholtz P."/>
            <person name="Kyrpides N.C."/>
            <person name="Klenk H.P."/>
            <person name="Lapidus A."/>
        </authorList>
    </citation>
    <scope>NUCLEOTIDE SEQUENCE [LARGE SCALE GENOMIC DNA]</scope>
    <source>
        <strain evidence="2">DSM 14237 / IC166 / ACAM 630</strain>
    </source>
</reference>
<dbReference type="Proteomes" id="UP000008634">
    <property type="component" value="Chromosome"/>
</dbReference>
<evidence type="ECO:0000313" key="1">
    <source>
        <dbReference type="EMBL" id="ADV50555.1"/>
    </source>
</evidence>
<gene>
    <name evidence="1" type="ordered locus">Celal_3289</name>
</gene>
<dbReference type="HOGENOM" id="CLU_920390_0_0_10"/>
<evidence type="ECO:0000313" key="2">
    <source>
        <dbReference type="Proteomes" id="UP000008634"/>
    </source>
</evidence>
<proteinExistence type="predicted"/>
<dbReference type="KEGG" id="cao:Celal_3289"/>
<dbReference type="RefSeq" id="WP_013552013.1">
    <property type="nucleotide sequence ID" value="NC_014934.1"/>
</dbReference>
<name>E6X5K0_CELAD</name>